<proteinExistence type="predicted"/>
<dbReference type="InterPro" id="IPR027417">
    <property type="entry name" value="P-loop_NTPase"/>
</dbReference>
<evidence type="ECO:0000259" key="1">
    <source>
        <dbReference type="Pfam" id="PF13304"/>
    </source>
</evidence>
<protein>
    <submittedName>
        <fullName evidence="2">AAA family ATPase</fullName>
    </submittedName>
</protein>
<dbReference type="InterPro" id="IPR051396">
    <property type="entry name" value="Bact_Antivir_Def_Nuclease"/>
</dbReference>
<name>A0A7X9RS33_9BACT</name>
<sequence>MSPEKYSLSYLKIENFKAIKKAEVDLSDKASWIFLTGENGFGKTLVLQAIAKGLNNENTRIYLDDFSTSKVGTKITTRINQREEIFVVENSKKGFDALNIDYRLVGFGANRLNMGSERSTKKRNPLMSLFDVEPLLRNIESEGLSRWRFDKRFEERFYQVKDIFKELLPNLHDITISDDSDYTVLYSEKDNEGNVVQEGLSFGELASGYQNIIAMIGDMILNLLDYSKGDKIKHIRDMKGLVLIDEVELYLHPKLQKELPSILSNIFPNVLFIASTHSPIPLLGAPEGSIFLNVQKSLEEGITIERLYTLEEQVASLLPNTILSSPIFGLQDIFSVQHDENKKVRTEPTYDEIIKRDEKKKKLTKKENPELDNMLKSFIKNKK</sequence>
<dbReference type="Gene3D" id="3.40.50.300">
    <property type="entry name" value="P-loop containing nucleotide triphosphate hydrolases"/>
    <property type="match status" value="1"/>
</dbReference>
<dbReference type="Pfam" id="PF13304">
    <property type="entry name" value="AAA_21"/>
    <property type="match status" value="1"/>
</dbReference>
<comment type="caution">
    <text evidence="2">The sequence shown here is derived from an EMBL/GenBank/DDBJ whole genome shotgun (WGS) entry which is preliminary data.</text>
</comment>
<dbReference type="RefSeq" id="WP_169654304.1">
    <property type="nucleotide sequence ID" value="NZ_JABANE010000002.1"/>
</dbReference>
<dbReference type="PANTHER" id="PTHR43581:SF2">
    <property type="entry name" value="EXCINUCLEASE ATPASE SUBUNIT"/>
    <property type="match status" value="1"/>
</dbReference>
<dbReference type="GO" id="GO:0005524">
    <property type="term" value="F:ATP binding"/>
    <property type="evidence" value="ECO:0007669"/>
    <property type="project" value="InterPro"/>
</dbReference>
<dbReference type="AlphaFoldDB" id="A0A7X9RS33"/>
<feature type="domain" description="ATPase AAA-type core" evidence="1">
    <location>
        <begin position="34"/>
        <end position="279"/>
    </location>
</feature>
<accession>A0A7X9RS33</accession>
<dbReference type="Proteomes" id="UP000576082">
    <property type="component" value="Unassembled WGS sequence"/>
</dbReference>
<dbReference type="SUPFAM" id="SSF52540">
    <property type="entry name" value="P-loop containing nucleoside triphosphate hydrolases"/>
    <property type="match status" value="1"/>
</dbReference>
<dbReference type="PANTHER" id="PTHR43581">
    <property type="entry name" value="ATP/GTP PHOSPHATASE"/>
    <property type="match status" value="1"/>
</dbReference>
<keyword evidence="3" id="KW-1185">Reference proteome</keyword>
<dbReference type="GO" id="GO:0016887">
    <property type="term" value="F:ATP hydrolysis activity"/>
    <property type="evidence" value="ECO:0007669"/>
    <property type="project" value="InterPro"/>
</dbReference>
<dbReference type="InterPro" id="IPR003959">
    <property type="entry name" value="ATPase_AAA_core"/>
</dbReference>
<evidence type="ECO:0000313" key="3">
    <source>
        <dbReference type="Proteomes" id="UP000576082"/>
    </source>
</evidence>
<reference evidence="2 3" key="1">
    <citation type="submission" date="2020-04" db="EMBL/GenBank/DDBJ databases">
        <title>Flammeovirga sp. SR4, a novel species isolated from seawater.</title>
        <authorList>
            <person name="Wang X."/>
        </authorList>
    </citation>
    <scope>NUCLEOTIDE SEQUENCE [LARGE SCALE GENOMIC DNA]</scope>
    <source>
        <strain evidence="2 3">ATCC 23126</strain>
    </source>
</reference>
<organism evidence="2 3">
    <name type="scientific">Flammeovirga aprica JL-4</name>
    <dbReference type="NCBI Taxonomy" id="694437"/>
    <lineage>
        <taxon>Bacteria</taxon>
        <taxon>Pseudomonadati</taxon>
        <taxon>Bacteroidota</taxon>
        <taxon>Cytophagia</taxon>
        <taxon>Cytophagales</taxon>
        <taxon>Flammeovirgaceae</taxon>
        <taxon>Flammeovirga</taxon>
    </lineage>
</organism>
<evidence type="ECO:0000313" key="2">
    <source>
        <dbReference type="EMBL" id="NME66556.1"/>
    </source>
</evidence>
<gene>
    <name evidence="2" type="ORF">HHU12_01145</name>
</gene>
<dbReference type="EMBL" id="JABANE010000002">
    <property type="protein sequence ID" value="NME66556.1"/>
    <property type="molecule type" value="Genomic_DNA"/>
</dbReference>